<feature type="binding site" evidence="5">
    <location>
        <position position="141"/>
    </location>
    <ligand>
        <name>NADP(+)</name>
        <dbReference type="ChEBI" id="CHEBI:58349"/>
    </ligand>
</feature>
<feature type="binding site" evidence="5">
    <location>
        <begin position="11"/>
        <end position="17"/>
    </location>
    <ligand>
        <name>NADP(+)</name>
        <dbReference type="ChEBI" id="CHEBI:58349"/>
    </ligand>
</feature>
<evidence type="ECO:0000256" key="5">
    <source>
        <dbReference type="HAMAP-Rule" id="MF_00956"/>
    </source>
</evidence>
<reference evidence="7" key="2">
    <citation type="submission" date="2023-06" db="EMBL/GenBank/DDBJ databases">
        <authorList>
            <person name="Lucena T."/>
            <person name="Sun Q."/>
        </authorList>
    </citation>
    <scope>NUCLEOTIDE SEQUENCE</scope>
    <source>
        <strain evidence="7">CECT 8869</strain>
    </source>
</reference>
<dbReference type="InterPro" id="IPR036291">
    <property type="entry name" value="NAD(P)-bd_dom_sf"/>
</dbReference>
<dbReference type="EC" id="1.1.1.271" evidence="5"/>
<comment type="function">
    <text evidence="5">Catalyzes the two-step NADP-dependent conversion of GDP-4-dehydro-6-deoxy-D-mannose to GDP-fucose, involving an epimerase and a reductase reaction.</text>
</comment>
<dbReference type="Pfam" id="PF01370">
    <property type="entry name" value="Epimerase"/>
    <property type="match status" value="2"/>
</dbReference>
<dbReference type="CDD" id="cd05239">
    <property type="entry name" value="GDP_FS_SDR_e"/>
    <property type="match status" value="1"/>
</dbReference>
<comment type="pathway">
    <text evidence="5">Nucleotide-sugar biosynthesis; GDP-L-fucose biosynthesis via de novo pathway; GDP-L-fucose from GDP-alpha-D-mannose: step 2/2.</text>
</comment>
<feature type="site" description="Important for catalytic activity" evidence="5">
    <location>
        <position position="108"/>
    </location>
</feature>
<dbReference type="SUPFAM" id="SSF51735">
    <property type="entry name" value="NAD(P)-binding Rossmann-fold domains"/>
    <property type="match status" value="1"/>
</dbReference>
<feature type="binding site" evidence="5">
    <location>
        <begin position="106"/>
        <end position="109"/>
    </location>
    <ligand>
        <name>NADP(+)</name>
        <dbReference type="ChEBI" id="CHEBI:58349"/>
    </ligand>
</feature>
<evidence type="ECO:0000256" key="3">
    <source>
        <dbReference type="ARBA" id="ARBA00023002"/>
    </source>
</evidence>
<keyword evidence="2 5" id="KW-0521">NADP</keyword>
<feature type="binding site" evidence="5">
    <location>
        <position position="180"/>
    </location>
    <ligand>
        <name>NADP(+)</name>
        <dbReference type="ChEBI" id="CHEBI:58349"/>
    </ligand>
</feature>
<dbReference type="HAMAP" id="MF_00956">
    <property type="entry name" value="GDP_fucose_synth"/>
    <property type="match status" value="1"/>
</dbReference>
<keyword evidence="4 5" id="KW-0413">Isomerase</keyword>
<feature type="binding site" evidence="5">
    <location>
        <position position="188"/>
    </location>
    <ligand>
        <name>substrate</name>
    </ligand>
</feature>
<proteinExistence type="inferred from homology"/>
<reference evidence="7" key="1">
    <citation type="journal article" date="2014" name="Int. J. Syst. Evol. Microbiol.">
        <title>Complete genome of a new Firmicutes species belonging to the dominant human colonic microbiota ('Ruminococcus bicirculans') reveals two chromosomes and a selective capacity to utilize plant glucans.</title>
        <authorList>
            <consortium name="NISC Comparative Sequencing Program"/>
            <person name="Wegmann U."/>
            <person name="Louis P."/>
            <person name="Goesmann A."/>
            <person name="Henrissat B."/>
            <person name="Duncan S.H."/>
            <person name="Flint H.J."/>
        </authorList>
    </citation>
    <scope>NUCLEOTIDE SEQUENCE</scope>
    <source>
        <strain evidence="7">CECT 8869</strain>
    </source>
</reference>
<feature type="binding site" evidence="5">
    <location>
        <position position="325"/>
    </location>
    <ligand>
        <name>substrate</name>
    </ligand>
</feature>
<feature type="binding site" evidence="5">
    <location>
        <begin position="164"/>
        <end position="167"/>
    </location>
    <ligand>
        <name>NADP(+)</name>
        <dbReference type="ChEBI" id="CHEBI:58349"/>
    </ligand>
</feature>
<dbReference type="PANTHER" id="PTHR43238:SF1">
    <property type="entry name" value="GDP-L-FUCOSE SYNTHASE"/>
    <property type="match status" value="1"/>
</dbReference>
<comment type="caution">
    <text evidence="7">The sequence shown here is derived from an EMBL/GenBank/DDBJ whole genome shotgun (WGS) entry which is preliminary data.</text>
</comment>
<keyword evidence="5" id="KW-0511">Multifunctional enzyme</keyword>
<feature type="binding site" evidence="5">
    <location>
        <position position="246"/>
    </location>
    <ligand>
        <name>substrate</name>
    </ligand>
</feature>
<dbReference type="InterPro" id="IPR001509">
    <property type="entry name" value="Epimerase_deHydtase"/>
</dbReference>
<gene>
    <name evidence="5" type="primary">fcl</name>
    <name evidence="7" type="ORF">Q2T41_16830</name>
</gene>
<dbReference type="InterPro" id="IPR028614">
    <property type="entry name" value="GDP_fucose/colitose_synth"/>
</dbReference>
<dbReference type="PANTHER" id="PTHR43238">
    <property type="entry name" value="GDP-L-FUCOSE SYNTHASE"/>
    <property type="match status" value="1"/>
</dbReference>
<dbReference type="Proteomes" id="UP001168579">
    <property type="component" value="Unassembled WGS sequence"/>
</dbReference>
<name>A0ABT8RWC9_9FLAO</name>
<protein>
    <recommendedName>
        <fullName evidence="5">GDP-L-fucose synthase</fullName>
        <ecNumber evidence="5">1.1.1.271</ecNumber>
    </recommendedName>
    <alternativeName>
        <fullName evidence="5">GDP-4-keto-6-deoxy-D-mannose-3,5-epimerase-4-reductase</fullName>
    </alternativeName>
</protein>
<evidence type="ECO:0000259" key="6">
    <source>
        <dbReference type="Pfam" id="PF01370"/>
    </source>
</evidence>
<feature type="site" description="Important for catalytic activity" evidence="5">
    <location>
        <position position="110"/>
    </location>
</feature>
<keyword evidence="3 5" id="KW-0560">Oxidoreductase</keyword>
<feature type="binding site" evidence="5">
    <location>
        <position position="253"/>
    </location>
    <ligand>
        <name>substrate</name>
    </ligand>
</feature>
<feature type="domain" description="NAD-dependent epimerase/dehydratase" evidence="6">
    <location>
        <begin position="7"/>
        <end position="194"/>
    </location>
</feature>
<organism evidence="7 8">
    <name type="scientific">Maribacter confluentis</name>
    <dbReference type="NCBI Taxonomy" id="1656093"/>
    <lineage>
        <taxon>Bacteria</taxon>
        <taxon>Pseudomonadati</taxon>
        <taxon>Bacteroidota</taxon>
        <taxon>Flavobacteriia</taxon>
        <taxon>Flavobacteriales</taxon>
        <taxon>Flavobacteriaceae</taxon>
        <taxon>Maribacter</taxon>
    </lineage>
</organism>
<comment type="similarity">
    <text evidence="1 5">Belongs to the NAD(P)-dependent epimerase/dehydratase family. Fucose synthase subfamily.</text>
</comment>
<dbReference type="Gene3D" id="3.40.50.720">
    <property type="entry name" value="NAD(P)-binding Rossmann-like Domain"/>
    <property type="match status" value="2"/>
</dbReference>
<evidence type="ECO:0000313" key="7">
    <source>
        <dbReference type="EMBL" id="MDO1514321.1"/>
    </source>
</evidence>
<evidence type="ECO:0000256" key="2">
    <source>
        <dbReference type="ARBA" id="ARBA00022857"/>
    </source>
</evidence>
<evidence type="ECO:0000256" key="1">
    <source>
        <dbReference type="ARBA" id="ARBA00005959"/>
    </source>
</evidence>
<accession>A0ABT8RWC9</accession>
<comment type="catalytic activity">
    <reaction evidence="5">
        <text>GDP-beta-L-fucose + NADP(+) = GDP-4-dehydro-alpha-D-rhamnose + NADPH + H(+)</text>
        <dbReference type="Rhea" id="RHEA:18885"/>
        <dbReference type="ChEBI" id="CHEBI:15378"/>
        <dbReference type="ChEBI" id="CHEBI:57273"/>
        <dbReference type="ChEBI" id="CHEBI:57783"/>
        <dbReference type="ChEBI" id="CHEBI:57964"/>
        <dbReference type="ChEBI" id="CHEBI:58349"/>
        <dbReference type="EC" id="1.1.1.271"/>
    </reaction>
</comment>
<evidence type="ECO:0000313" key="8">
    <source>
        <dbReference type="Proteomes" id="UP001168579"/>
    </source>
</evidence>
<dbReference type="EMBL" id="JAUKUC010000001">
    <property type="protein sequence ID" value="MDO1514321.1"/>
    <property type="molecule type" value="Genomic_DNA"/>
</dbReference>
<feature type="domain" description="NAD-dependent epimerase/dehydratase" evidence="6">
    <location>
        <begin position="233"/>
        <end position="277"/>
    </location>
</feature>
<evidence type="ECO:0000256" key="4">
    <source>
        <dbReference type="ARBA" id="ARBA00023235"/>
    </source>
</evidence>
<feature type="active site" description="Proton donor/acceptor" evidence="5">
    <location>
        <position position="137"/>
    </location>
</feature>
<sequence>MEKNSKIYVAGHRGLVGSALVLKLKESGYTNLIFRTHAELDLTNTEAVAGFFAKEKPDYVFLAAAKVGGIVANNTYRADFIYANLMIQNNVVHQSYLNKVKKLMFLGSTCIYPKSCPQPMDESYLLTDVLEYTNEPYAIAKIAGIKLCESYNLQYGTNYISVMPTNLYGPNDNFDLEKSHVLPALIRKIHLGKALEQNDWATIDKDLANLPIEGVSSNDSIVDKTAILNKYGISKNDSGEVTVEIWGSGKPMREFLWSEDMADACVFLMENRDFVDTYSSDSKEIRNTHINIGTGKDISIHDLANTIKEKIGFNGSFYFNANKPDGTLKKLTSVKKLNALGWKHKIELEEGILNIYNWYLSKNS</sequence>
<keyword evidence="8" id="KW-1185">Reference proteome</keyword>
<dbReference type="RefSeq" id="WP_304437029.1">
    <property type="nucleotide sequence ID" value="NZ_JAUKUC010000001.1"/>
</dbReference>